<dbReference type="EMBL" id="AGXF01000006">
    <property type="protein sequence ID" value="EIY22078.1"/>
    <property type="molecule type" value="Genomic_DNA"/>
</dbReference>
<evidence type="ECO:0000313" key="2">
    <source>
        <dbReference type="Proteomes" id="UP000002965"/>
    </source>
</evidence>
<dbReference type="HOGENOM" id="CLU_3114243_0_0_10"/>
<gene>
    <name evidence="1" type="ORF">HMPREF1061_01809</name>
</gene>
<dbReference type="AlphaFoldDB" id="I9PZU1"/>
<keyword evidence="2" id="KW-1185">Reference proteome</keyword>
<protein>
    <recommendedName>
        <fullName evidence="3">Galactokinase N-terminal domain-containing protein</fullName>
    </recommendedName>
</protein>
<name>I9PZU1_9BACE</name>
<evidence type="ECO:0000313" key="1">
    <source>
        <dbReference type="EMBL" id="EIY22078.1"/>
    </source>
</evidence>
<proteinExistence type="predicted"/>
<comment type="caution">
    <text evidence="1">The sequence shown here is derived from an EMBL/GenBank/DDBJ whole genome shotgun (WGS) entry which is preliminary data.</text>
</comment>
<evidence type="ECO:0008006" key="3">
    <source>
        <dbReference type="Google" id="ProtNLM"/>
    </source>
</evidence>
<sequence>MDNYQHHIFSPYRVCSLGAHVDHQRGIVTDLRSIREWICGSLQVKTARFI</sequence>
<accession>I9PZU1</accession>
<organism evidence="1 2">
    <name type="scientific">Bacteroides caccae CL03T12C61</name>
    <dbReference type="NCBI Taxonomy" id="997873"/>
    <lineage>
        <taxon>Bacteria</taxon>
        <taxon>Pseudomonadati</taxon>
        <taxon>Bacteroidota</taxon>
        <taxon>Bacteroidia</taxon>
        <taxon>Bacteroidales</taxon>
        <taxon>Bacteroidaceae</taxon>
        <taxon>Bacteroides</taxon>
    </lineage>
</organism>
<reference evidence="1 2" key="1">
    <citation type="submission" date="2012-02" db="EMBL/GenBank/DDBJ databases">
        <title>The Genome Sequence of Bacteroides caccae CL03T12C61.</title>
        <authorList>
            <consortium name="The Broad Institute Genome Sequencing Platform"/>
            <person name="Earl A."/>
            <person name="Ward D."/>
            <person name="Feldgarden M."/>
            <person name="Gevers D."/>
            <person name="Zitomersky N.L."/>
            <person name="Coyne M.J."/>
            <person name="Comstock L.E."/>
            <person name="Young S.K."/>
            <person name="Zeng Q."/>
            <person name="Gargeya S."/>
            <person name="Fitzgerald M."/>
            <person name="Haas B."/>
            <person name="Abouelleil A."/>
            <person name="Alvarado L."/>
            <person name="Arachchi H.M."/>
            <person name="Berlin A."/>
            <person name="Chapman S.B."/>
            <person name="Gearin G."/>
            <person name="Goldberg J."/>
            <person name="Griggs A."/>
            <person name="Gujja S."/>
            <person name="Hansen M."/>
            <person name="Heiman D."/>
            <person name="Howarth C."/>
            <person name="Larimer J."/>
            <person name="Lui A."/>
            <person name="MacDonald P.J.P."/>
            <person name="McCowen C."/>
            <person name="Montmayeur A."/>
            <person name="Murphy C."/>
            <person name="Neiman D."/>
            <person name="Pearson M."/>
            <person name="Priest M."/>
            <person name="Roberts A."/>
            <person name="Saif S."/>
            <person name="Shea T."/>
            <person name="Sisk P."/>
            <person name="Stolte C."/>
            <person name="Sykes S."/>
            <person name="Wortman J."/>
            <person name="Nusbaum C."/>
            <person name="Birren B."/>
        </authorList>
    </citation>
    <scope>NUCLEOTIDE SEQUENCE [LARGE SCALE GENOMIC DNA]</scope>
    <source>
        <strain evidence="1 2">CL03T12C61</strain>
    </source>
</reference>
<dbReference type="Proteomes" id="UP000002965">
    <property type="component" value="Unassembled WGS sequence"/>
</dbReference>